<dbReference type="GO" id="GO:0005576">
    <property type="term" value="C:extracellular region"/>
    <property type="evidence" value="ECO:0007669"/>
    <property type="project" value="UniProtKB-SubCell"/>
</dbReference>
<evidence type="ECO:0000256" key="15">
    <source>
        <dbReference type="ARBA" id="ARBA00064459"/>
    </source>
</evidence>
<keyword evidence="6" id="KW-0336">GPI-anchor</keyword>
<dbReference type="InterPro" id="IPR013320">
    <property type="entry name" value="ConA-like_dom_sf"/>
</dbReference>
<keyword evidence="11" id="KW-0325">Glycoprotein</keyword>
<dbReference type="SMART" id="SM00068">
    <property type="entry name" value="GHB"/>
    <property type="match status" value="1"/>
</dbReference>
<feature type="region of interest" description="Disordered" evidence="18">
    <location>
        <begin position="744"/>
        <end position="765"/>
    </location>
</feature>
<evidence type="ECO:0000256" key="6">
    <source>
        <dbReference type="ARBA" id="ARBA00022622"/>
    </source>
</evidence>
<dbReference type="InterPro" id="IPR013783">
    <property type="entry name" value="Ig-like_fold"/>
</dbReference>
<dbReference type="GO" id="GO:0005886">
    <property type="term" value="C:plasma membrane"/>
    <property type="evidence" value="ECO:0007669"/>
    <property type="project" value="UniProtKB-SubCell"/>
</dbReference>
<evidence type="ECO:0000259" key="20">
    <source>
        <dbReference type="PROSITE" id="PS50060"/>
    </source>
</evidence>
<dbReference type="Pfam" id="PF13927">
    <property type="entry name" value="Ig_3"/>
    <property type="match status" value="4"/>
</dbReference>
<dbReference type="GO" id="GO:0050808">
    <property type="term" value="P:synapse organization"/>
    <property type="evidence" value="ECO:0007669"/>
    <property type="project" value="TreeGrafter"/>
</dbReference>
<feature type="chain" id="PRO_5018192004" description="Glycoprotein hormone beta-5" evidence="19">
    <location>
        <begin position="21"/>
        <end position="945"/>
    </location>
</feature>
<dbReference type="FunFam" id="2.10.90.10:FF:000029">
    <property type="entry name" value="glycoprotein hormone beta-5"/>
    <property type="match status" value="1"/>
</dbReference>
<evidence type="ECO:0000256" key="3">
    <source>
        <dbReference type="ARBA" id="ARBA00006552"/>
    </source>
</evidence>
<evidence type="ECO:0000256" key="16">
    <source>
        <dbReference type="ARBA" id="ARBA00068436"/>
    </source>
</evidence>
<evidence type="ECO:0000256" key="11">
    <source>
        <dbReference type="ARBA" id="ARBA00023180"/>
    </source>
</evidence>
<dbReference type="Gene3D" id="2.60.120.200">
    <property type="match status" value="1"/>
</dbReference>
<dbReference type="SMART" id="SM00409">
    <property type="entry name" value="IG"/>
    <property type="match status" value="5"/>
</dbReference>
<evidence type="ECO:0000256" key="10">
    <source>
        <dbReference type="ARBA" id="ARBA00023157"/>
    </source>
</evidence>
<evidence type="ECO:0000256" key="1">
    <source>
        <dbReference type="ARBA" id="ARBA00004609"/>
    </source>
</evidence>
<comment type="subunit">
    <text evidence="15">Heterodimer with GPHA2; this heterodimer interacts with thyroid-stimulating hormone receptor (TSHR), and hence stimulates cAMP production.</text>
</comment>
<name>A0A3P9N1M6_POERE</name>
<dbReference type="InterPro" id="IPR006208">
    <property type="entry name" value="Glyco_hormone_CN"/>
</dbReference>
<keyword evidence="7" id="KW-0372">Hormone</keyword>
<evidence type="ECO:0000256" key="17">
    <source>
        <dbReference type="ARBA" id="ARBA00079540"/>
    </source>
</evidence>
<evidence type="ECO:0000256" key="5">
    <source>
        <dbReference type="ARBA" id="ARBA00022525"/>
    </source>
</evidence>
<dbReference type="GO" id="GO:0007156">
    <property type="term" value="P:homophilic cell adhesion via plasma membrane adhesion molecules"/>
    <property type="evidence" value="ECO:0007669"/>
    <property type="project" value="TreeGrafter"/>
</dbReference>
<dbReference type="InterPro" id="IPR000998">
    <property type="entry name" value="MAM_dom"/>
</dbReference>
<accession>A0A3P9N1M6</accession>
<keyword evidence="5" id="KW-0964">Secreted</keyword>
<dbReference type="SUPFAM" id="SSF49265">
    <property type="entry name" value="Fibronectin type III"/>
    <property type="match status" value="1"/>
</dbReference>
<organism evidence="23 24">
    <name type="scientific">Poecilia reticulata</name>
    <name type="common">Guppy</name>
    <name type="synonym">Acanthophacelus reticulatus</name>
    <dbReference type="NCBI Taxonomy" id="8081"/>
    <lineage>
        <taxon>Eukaryota</taxon>
        <taxon>Metazoa</taxon>
        <taxon>Chordata</taxon>
        <taxon>Craniata</taxon>
        <taxon>Vertebrata</taxon>
        <taxon>Euteleostomi</taxon>
        <taxon>Actinopterygii</taxon>
        <taxon>Neopterygii</taxon>
        <taxon>Teleostei</taxon>
        <taxon>Neoteleostei</taxon>
        <taxon>Acanthomorphata</taxon>
        <taxon>Ovalentaria</taxon>
        <taxon>Atherinomorphae</taxon>
        <taxon>Cyprinodontiformes</taxon>
        <taxon>Poeciliidae</taxon>
        <taxon>Poeciliinae</taxon>
        <taxon>Poecilia</taxon>
    </lineage>
</organism>
<evidence type="ECO:0000256" key="19">
    <source>
        <dbReference type="SAM" id="SignalP"/>
    </source>
</evidence>
<evidence type="ECO:0000313" key="24">
    <source>
        <dbReference type="Proteomes" id="UP000242638"/>
    </source>
</evidence>
<dbReference type="PROSITE" id="PS50060">
    <property type="entry name" value="MAM_2"/>
    <property type="match status" value="1"/>
</dbReference>
<reference evidence="23" key="3">
    <citation type="submission" date="2025-09" db="UniProtKB">
        <authorList>
            <consortium name="Ensembl"/>
        </authorList>
    </citation>
    <scope>IDENTIFICATION</scope>
    <source>
        <strain evidence="23">Guanapo</strain>
    </source>
</reference>
<sequence length="945" mass="106426">MGLVFGLLWLLTSFLQGAHSQGVYASPTVRIVHAGQACNVEEEQHSERVYIIREGETLELQCLVTGHPRPQVRWTKTAGGALDTQGKLSLKGGTLKIENISRHQGGRYYCKAENGLGFPAIRSIRVDVYYLDKPVITVHQSDDEAKEQFYFERTVFLRCAANSNPPVHYTWTRDREVLAQGSDSGVEIYKPFFTQGQTKILKLKNLRLQDYADYTCFASVKNSCGIRDRSTHFILNNRTAPPSVKILLDDPVVANPGETITLVCKVMGGHPFPTLRWLRLEDEELPRRAIVKDGTLTVPVISDDDGGTYTCVASNNVGNPAKKFITILVRGLRKGRFWITPDPYHNEDNIQIGREVKISCQVEATPSEELQFSWLKNGRPLKSSERMVITHTDPSISPGTTNLDIIDLKFTDFGTYTCVASLRNGGIPEISIDVNISSTTVPPELSVPKGQSQLIVLEGHTVDLQCLVSGKPKPIIMWSRVEESGQTAALPPMMPDGSAQMESYDGILRIYNVTRKMSGAYRCQTSQYNGFNVKPREALIHLVVQFTPTVKPVYTEFSDQSHDTSYHVKALNREGYGEYTCDITNEAGSGRCTFLLTGKAYRPEFYHDTYNALWQNRPQVYGFKLQWTQMEPNSVDRIVAYRLGIRQMDQTRWWEQEIPIGGPIQQGQLLTYNLTELIKPESYLVRLTPITRYGEGDASERTITYSAPVNPHLREFHCSFEEEALCSFSQDKSDEFDWIRQSGTKEGTTNTANTGPSSDHTGSSQDLKSFASLPSYYVSLLYISQSLVLIGWESFNPKEKLPVTDDMTLRRIKLHWKATLVLKWILLWTCQPPLFLHDVSAVNLRQFIGCAVREFTFLAKKPGCGGLLITTDACWGRCETWEKPVLESPFIESYQRVCTYNMTRMVSVKLPNCKPNIDPIYTYAVALRCACGFCLTSTTECITSV</sequence>
<evidence type="ECO:0000259" key="21">
    <source>
        <dbReference type="PROSITE" id="PS50835"/>
    </source>
</evidence>
<dbReference type="GeneTree" id="ENSGT00940000155369"/>
<feature type="domain" description="Ig-like" evidence="21">
    <location>
        <begin position="134"/>
        <end position="219"/>
    </location>
</feature>
<feature type="domain" description="Fibronectin type-III" evidence="22">
    <location>
        <begin position="608"/>
        <end position="709"/>
    </location>
</feature>
<dbReference type="GO" id="GO:0098552">
    <property type="term" value="C:side of membrane"/>
    <property type="evidence" value="ECO:0007669"/>
    <property type="project" value="UniProtKB-KW"/>
</dbReference>
<dbReference type="InterPro" id="IPR003961">
    <property type="entry name" value="FN3_dom"/>
</dbReference>
<proteinExistence type="inferred from homology"/>
<dbReference type="InterPro" id="IPR036179">
    <property type="entry name" value="Ig-like_dom_sf"/>
</dbReference>
<feature type="signal peptide" evidence="19">
    <location>
        <begin position="1"/>
        <end position="20"/>
    </location>
</feature>
<keyword evidence="24" id="KW-1185">Reference proteome</keyword>
<keyword evidence="10" id="KW-1015">Disulfide bond</keyword>
<evidence type="ECO:0000256" key="12">
    <source>
        <dbReference type="ARBA" id="ARBA00023288"/>
    </source>
</evidence>
<comment type="similarity">
    <text evidence="3">Belongs to the glycoprotein hormones subunit beta family.</text>
</comment>
<dbReference type="FunFam" id="2.60.40.10:FF:000240">
    <property type="entry name" value="MAM domain containing glycosylphosphatidylinositol anchor 1"/>
    <property type="match status" value="1"/>
</dbReference>
<keyword evidence="13" id="KW-0393">Immunoglobulin domain</keyword>
<comment type="subcellular location">
    <subcellularLocation>
        <location evidence="1">Cell membrane</location>
        <topology evidence="1">Lipid-anchor</topology>
        <topology evidence="1">GPI-anchor</topology>
    </subcellularLocation>
    <subcellularLocation>
        <location evidence="2">Secreted</location>
    </subcellularLocation>
</comment>
<keyword evidence="8 19" id="KW-0732">Signal</keyword>
<feature type="domain" description="Ig-like" evidence="21">
    <location>
        <begin position="443"/>
        <end position="541"/>
    </location>
</feature>
<feature type="domain" description="Ig-like" evidence="21">
    <location>
        <begin position="341"/>
        <end position="437"/>
    </location>
</feature>
<dbReference type="InterPro" id="IPR007110">
    <property type="entry name" value="Ig-like_dom"/>
</dbReference>
<dbReference type="InterPro" id="IPR050958">
    <property type="entry name" value="Cell_Adh-Cytoskel_Orgn"/>
</dbReference>
<reference evidence="24" key="1">
    <citation type="submission" date="2013-11" db="EMBL/GenBank/DDBJ databases">
        <title>The genomic landscape of the Guanapo guppy.</title>
        <authorList>
            <person name="Kuenstner A."/>
            <person name="Dreyer C."/>
        </authorList>
    </citation>
    <scope>NUCLEOTIDE SEQUENCE</scope>
    <source>
        <strain evidence="24">Guanapo</strain>
    </source>
</reference>
<dbReference type="InterPro" id="IPR036116">
    <property type="entry name" value="FN3_sf"/>
</dbReference>
<evidence type="ECO:0000256" key="9">
    <source>
        <dbReference type="ARBA" id="ARBA00022737"/>
    </source>
</evidence>
<dbReference type="InterPro" id="IPR003598">
    <property type="entry name" value="Ig_sub2"/>
</dbReference>
<evidence type="ECO:0000259" key="22">
    <source>
        <dbReference type="PROSITE" id="PS50853"/>
    </source>
</evidence>
<keyword evidence="12" id="KW-0449">Lipoprotein</keyword>
<feature type="domain" description="MAM" evidence="20">
    <location>
        <begin position="716"/>
        <end position="780"/>
    </location>
</feature>
<dbReference type="SUPFAM" id="SSF48726">
    <property type="entry name" value="Immunoglobulin"/>
    <property type="match status" value="5"/>
</dbReference>
<dbReference type="Pfam" id="PF07679">
    <property type="entry name" value="I-set"/>
    <property type="match status" value="1"/>
</dbReference>
<dbReference type="InterPro" id="IPR001545">
    <property type="entry name" value="Gonadotropin_bsu"/>
</dbReference>
<dbReference type="GO" id="GO:0043025">
    <property type="term" value="C:neuronal cell body"/>
    <property type="evidence" value="ECO:0007669"/>
    <property type="project" value="TreeGrafter"/>
</dbReference>
<dbReference type="Proteomes" id="UP000242638">
    <property type="component" value="Unassembled WGS sequence"/>
</dbReference>
<dbReference type="SUPFAM" id="SSF49899">
    <property type="entry name" value="Concanavalin A-like lectins/glucanases"/>
    <property type="match status" value="1"/>
</dbReference>
<dbReference type="GO" id="GO:0005179">
    <property type="term" value="F:hormone activity"/>
    <property type="evidence" value="ECO:0007669"/>
    <property type="project" value="UniProtKB-KW"/>
</dbReference>
<dbReference type="InterPro" id="IPR029034">
    <property type="entry name" value="Cystine-knot_cytokine"/>
</dbReference>
<dbReference type="FunFam" id="2.60.40.10:FF:000243">
    <property type="entry name" value="MAM domain-containing glycosylphosphatidylinositol anchor protein 1"/>
    <property type="match status" value="1"/>
</dbReference>
<dbReference type="CDD" id="cd00069">
    <property type="entry name" value="GHB_like"/>
    <property type="match status" value="1"/>
</dbReference>
<dbReference type="PANTHER" id="PTHR45080">
    <property type="entry name" value="CONTACTIN 5"/>
    <property type="match status" value="1"/>
</dbReference>
<reference evidence="23" key="2">
    <citation type="submission" date="2025-08" db="UniProtKB">
        <authorList>
            <consortium name="Ensembl"/>
        </authorList>
    </citation>
    <scope>IDENTIFICATION</scope>
    <source>
        <strain evidence="23">Guanapo</strain>
    </source>
</reference>
<dbReference type="InterPro" id="IPR013098">
    <property type="entry name" value="Ig_I-set"/>
</dbReference>
<comment type="function">
    <text evidence="14">Functions as a heterodimeric glycoprotein hormone with GPHA2 able to bind and activate the thyroid-stimulating hormone receptor (TSHR), leading to increased cAMP production. Plays a central role in controlling thyroid cell metabolism.</text>
</comment>
<dbReference type="Pfam" id="PF00007">
    <property type="entry name" value="Cys_knot"/>
    <property type="match status" value="1"/>
</dbReference>
<evidence type="ECO:0000256" key="18">
    <source>
        <dbReference type="SAM" id="MobiDB-lite"/>
    </source>
</evidence>
<dbReference type="Ensembl" id="ENSPRET00000003462.1">
    <property type="protein sequence ID" value="ENSPREP00000003408.1"/>
    <property type="gene ID" value="ENSPREG00000002460.1"/>
</dbReference>
<evidence type="ECO:0000256" key="4">
    <source>
        <dbReference type="ARBA" id="ARBA00022475"/>
    </source>
</evidence>
<keyword evidence="4" id="KW-1003">Cell membrane</keyword>
<protein>
    <recommendedName>
        <fullName evidence="16">Glycoprotein hormone beta-5</fullName>
    </recommendedName>
    <alternativeName>
        <fullName evidence="17">Thyrostimulin subunit beta</fullName>
    </alternativeName>
</protein>
<evidence type="ECO:0000256" key="14">
    <source>
        <dbReference type="ARBA" id="ARBA00054534"/>
    </source>
</evidence>
<evidence type="ECO:0000256" key="13">
    <source>
        <dbReference type="ARBA" id="ARBA00023319"/>
    </source>
</evidence>
<evidence type="ECO:0000256" key="2">
    <source>
        <dbReference type="ARBA" id="ARBA00004613"/>
    </source>
</evidence>
<dbReference type="AlphaFoldDB" id="A0A3P9N1M6"/>
<dbReference type="InterPro" id="IPR003599">
    <property type="entry name" value="Ig_sub"/>
</dbReference>
<dbReference type="FunFam" id="2.60.40.10:FF:000262">
    <property type="entry name" value="MAM domain containing glycosylphosphatidylinositol anchor 1"/>
    <property type="match status" value="1"/>
</dbReference>
<dbReference type="PANTHER" id="PTHR45080:SF35">
    <property type="entry name" value="MAM DOMAIN-CONTAINING GLYCOSYLPHOSPHATIDYLINOSITOL ANCHOR 2"/>
    <property type="match status" value="1"/>
</dbReference>
<feature type="domain" description="Ig-like" evidence="21">
    <location>
        <begin position="242"/>
        <end position="326"/>
    </location>
</feature>
<dbReference type="Gene3D" id="2.10.90.10">
    <property type="entry name" value="Cystine-knot cytokines"/>
    <property type="match status" value="1"/>
</dbReference>
<keyword evidence="9" id="KW-0677">Repeat</keyword>
<evidence type="ECO:0000256" key="8">
    <source>
        <dbReference type="ARBA" id="ARBA00022729"/>
    </source>
</evidence>
<dbReference type="Gene3D" id="2.60.40.10">
    <property type="entry name" value="Immunoglobulins"/>
    <property type="match status" value="6"/>
</dbReference>
<feature type="domain" description="Ig-like" evidence="21">
    <location>
        <begin position="27"/>
        <end position="115"/>
    </location>
</feature>
<evidence type="ECO:0000256" key="7">
    <source>
        <dbReference type="ARBA" id="ARBA00022702"/>
    </source>
</evidence>
<keyword evidence="6" id="KW-0472">Membrane</keyword>
<dbReference type="SUPFAM" id="SSF57501">
    <property type="entry name" value="Cystine-knot cytokines"/>
    <property type="match status" value="1"/>
</dbReference>
<dbReference type="Bgee" id="ENSPREG00000002460">
    <property type="expression patterns" value="Expressed in head"/>
</dbReference>
<dbReference type="GO" id="GO:0008046">
    <property type="term" value="F:axon guidance receptor activity"/>
    <property type="evidence" value="ECO:0007669"/>
    <property type="project" value="TreeGrafter"/>
</dbReference>
<evidence type="ECO:0000313" key="23">
    <source>
        <dbReference type="Ensembl" id="ENSPREP00000003408.1"/>
    </source>
</evidence>
<dbReference type="CDD" id="cd00096">
    <property type="entry name" value="Ig"/>
    <property type="match status" value="2"/>
</dbReference>
<dbReference type="SMART" id="SM00408">
    <property type="entry name" value="IGc2"/>
    <property type="match status" value="5"/>
</dbReference>
<dbReference type="PROSITE" id="PS50853">
    <property type="entry name" value="FN3"/>
    <property type="match status" value="1"/>
</dbReference>
<dbReference type="Pfam" id="PF00629">
    <property type="entry name" value="MAM"/>
    <property type="match status" value="1"/>
</dbReference>
<dbReference type="GO" id="GO:0030424">
    <property type="term" value="C:axon"/>
    <property type="evidence" value="ECO:0007669"/>
    <property type="project" value="TreeGrafter"/>
</dbReference>
<dbReference type="PROSITE" id="PS50835">
    <property type="entry name" value="IG_LIKE"/>
    <property type="match status" value="5"/>
</dbReference>